<dbReference type="Proteomes" id="UP000283341">
    <property type="component" value="Unassembled WGS sequence"/>
</dbReference>
<dbReference type="Pfam" id="PF04230">
    <property type="entry name" value="PS_pyruv_trans"/>
    <property type="match status" value="1"/>
</dbReference>
<evidence type="ECO:0000259" key="1">
    <source>
        <dbReference type="Pfam" id="PF04230"/>
    </source>
</evidence>
<accession>A0A412IDW0</accession>
<evidence type="ECO:0000313" key="3">
    <source>
        <dbReference type="Proteomes" id="UP000283341"/>
    </source>
</evidence>
<comment type="caution">
    <text evidence="2">The sequence shown here is derived from an EMBL/GenBank/DDBJ whole genome shotgun (WGS) entry which is preliminary data.</text>
</comment>
<dbReference type="RefSeq" id="WP_118403163.1">
    <property type="nucleotide sequence ID" value="NZ_QRVJ01000017.1"/>
</dbReference>
<evidence type="ECO:0000313" key="2">
    <source>
        <dbReference type="EMBL" id="RGS35020.1"/>
    </source>
</evidence>
<keyword evidence="2" id="KW-0808">Transferase</keyword>
<dbReference type="GO" id="GO:0016740">
    <property type="term" value="F:transferase activity"/>
    <property type="evidence" value="ECO:0007669"/>
    <property type="project" value="UniProtKB-KW"/>
</dbReference>
<dbReference type="PANTHER" id="PTHR36836:SF1">
    <property type="entry name" value="COLANIC ACID BIOSYNTHESIS PROTEIN WCAK"/>
    <property type="match status" value="1"/>
</dbReference>
<proteinExistence type="predicted"/>
<reference evidence="2 3" key="1">
    <citation type="submission" date="2018-08" db="EMBL/GenBank/DDBJ databases">
        <title>A genome reference for cultivated species of the human gut microbiota.</title>
        <authorList>
            <person name="Zou Y."/>
            <person name="Xue W."/>
            <person name="Luo G."/>
        </authorList>
    </citation>
    <scope>NUCLEOTIDE SEQUENCE [LARGE SCALE GENOMIC DNA]</scope>
    <source>
        <strain evidence="2 3">AF22-3AC</strain>
    </source>
</reference>
<gene>
    <name evidence="2" type="ORF">DWX97_17315</name>
</gene>
<organism evidence="2 3">
    <name type="scientific">Bacteroides cellulosilyticus</name>
    <dbReference type="NCBI Taxonomy" id="246787"/>
    <lineage>
        <taxon>Bacteria</taxon>
        <taxon>Pseudomonadati</taxon>
        <taxon>Bacteroidota</taxon>
        <taxon>Bacteroidia</taxon>
        <taxon>Bacteroidales</taxon>
        <taxon>Bacteroidaceae</taxon>
        <taxon>Bacteroides</taxon>
    </lineage>
</organism>
<dbReference type="PANTHER" id="PTHR36836">
    <property type="entry name" value="COLANIC ACID BIOSYNTHESIS PROTEIN WCAK"/>
    <property type="match status" value="1"/>
</dbReference>
<name>A0A412IDW0_9BACE</name>
<feature type="domain" description="Polysaccharide pyruvyl transferase" evidence="1">
    <location>
        <begin position="12"/>
        <end position="317"/>
    </location>
</feature>
<protein>
    <submittedName>
        <fullName evidence="2">Polysaccharide pyruvyl transferase family protein</fullName>
    </submittedName>
</protein>
<dbReference type="EMBL" id="QRVJ01000017">
    <property type="protein sequence ID" value="RGS35020.1"/>
    <property type="molecule type" value="Genomic_DNA"/>
</dbReference>
<dbReference type="AlphaFoldDB" id="A0A412IDW0"/>
<sequence>MKIVLSGIETNNKGAELMLYAILQEIERKYPDAWVYVPIYAIGQGLSYIHTNLKLRNKPFAKIKKAARKLYIPGILRRLHLPYYFIDDSSAVNGTDYFIDASGFAFSDQWKPTDYIVKVWEKQLMGYHKQGTKIIFLPQAFGPANLPNTKKELALLNQYADIIMPREEVSLGYLQQCNVNMKKVRLFLDFTSIVYGQCPKRYDHLKNGVCIIPNLRMIDKGAISLEDYLEILNKVIDKAIAGGHKVYLLNHEGREDEELAYMCRNKLCKRIEVVTGLNALEVKGLIATSILCITSRFHGAVSALNSCVPCLATSWSHKYAELFKGYGMTDCILDVTNLVSCIDKVSEFLSTNKSQEIREHLRLQLPKIQSQTQDMWKCVWSI</sequence>
<dbReference type="InterPro" id="IPR007345">
    <property type="entry name" value="Polysacch_pyruvyl_Trfase"/>
</dbReference>